<dbReference type="PaxDb" id="121845-A0A1S3D4N0"/>
<feature type="compositionally biased region" description="Basic and acidic residues" evidence="3">
    <location>
        <begin position="316"/>
        <end position="330"/>
    </location>
</feature>
<name>A0A1S3D4N0_DIACI</name>
<accession>A0A1S3D4N0</accession>
<reference evidence="5" key="1">
    <citation type="submission" date="2025-08" db="UniProtKB">
        <authorList>
            <consortium name="RefSeq"/>
        </authorList>
    </citation>
    <scope>IDENTIFICATION</scope>
</reference>
<keyword evidence="4" id="KW-1185">Reference proteome</keyword>
<dbReference type="Pfam" id="PF09789">
    <property type="entry name" value="CC149"/>
    <property type="match status" value="1"/>
</dbReference>
<evidence type="ECO:0000256" key="1">
    <source>
        <dbReference type="ARBA" id="ARBA00005872"/>
    </source>
</evidence>
<dbReference type="KEGG" id="dci:103511247"/>
<dbReference type="STRING" id="121845.A0A1S3D4N0"/>
<comment type="similarity">
    <text evidence="1">Belongs to the CCDC149 family.</text>
</comment>
<dbReference type="RefSeq" id="XP_008474188.1">
    <property type="nucleotide sequence ID" value="XM_008475966.3"/>
</dbReference>
<evidence type="ECO:0000313" key="5">
    <source>
        <dbReference type="RefSeq" id="XP_008474188.1"/>
    </source>
</evidence>
<dbReference type="AlphaFoldDB" id="A0A1S3D4N0"/>
<keyword evidence="2" id="KW-0175">Coiled coil</keyword>
<dbReference type="PANTHER" id="PTHR21682">
    <property type="entry name" value="COILED-COIL DOMAIN-CONTAINING PROTEIN 149"/>
    <property type="match status" value="1"/>
</dbReference>
<evidence type="ECO:0000256" key="2">
    <source>
        <dbReference type="ARBA" id="ARBA00023054"/>
    </source>
</evidence>
<dbReference type="PANTHER" id="PTHR21682:SF2">
    <property type="entry name" value="COILED-COIL DOMAIN-CONTAINING PROTEIN 149"/>
    <property type="match status" value="1"/>
</dbReference>
<proteinExistence type="inferred from homology"/>
<dbReference type="GeneID" id="103511247"/>
<dbReference type="InterPro" id="IPR019179">
    <property type="entry name" value="CC149"/>
</dbReference>
<organism evidence="4 5">
    <name type="scientific">Diaphorina citri</name>
    <name type="common">Asian citrus psyllid</name>
    <dbReference type="NCBI Taxonomy" id="121845"/>
    <lineage>
        <taxon>Eukaryota</taxon>
        <taxon>Metazoa</taxon>
        <taxon>Ecdysozoa</taxon>
        <taxon>Arthropoda</taxon>
        <taxon>Hexapoda</taxon>
        <taxon>Insecta</taxon>
        <taxon>Pterygota</taxon>
        <taxon>Neoptera</taxon>
        <taxon>Paraneoptera</taxon>
        <taxon>Hemiptera</taxon>
        <taxon>Sternorrhyncha</taxon>
        <taxon>Psylloidea</taxon>
        <taxon>Psyllidae</taxon>
        <taxon>Diaphorininae</taxon>
        <taxon>Diaphorina</taxon>
    </lineage>
</organism>
<evidence type="ECO:0000313" key="4">
    <source>
        <dbReference type="Proteomes" id="UP000079169"/>
    </source>
</evidence>
<dbReference type="Proteomes" id="UP000079169">
    <property type="component" value="Unplaced"/>
</dbReference>
<gene>
    <name evidence="5" type="primary">LOC103511247</name>
</gene>
<feature type="region of interest" description="Disordered" evidence="3">
    <location>
        <begin position="298"/>
        <end position="333"/>
    </location>
</feature>
<evidence type="ECO:0000256" key="3">
    <source>
        <dbReference type="SAM" id="MobiDB-lite"/>
    </source>
</evidence>
<protein>
    <submittedName>
        <fullName evidence="5">Uncharacterized protein LOC103511247 isoform X1</fullName>
    </submittedName>
</protein>
<sequence length="361" mass="41039">MQRLNVQIKNLLNISSPNVDFDAILMENKYLKQRLEDVLSEKKTWTKTVSKYKSMLSNNCQTTGKILSYDQIAKHINTMTSSRSSTQPDVTNLKQICITLLDTLNEKNLLLQHQRKTNKILANRILELEKQTRGQDTCEVLLRGYSAGVSSETAEWDSKDGEVNDATALDKVISKDKDDDELSKHRTSEYTIKGLKEVDKNADNEGIKCDNSTPQAAIEKEKVMLERKIYDSSRTPEGGMNCTGLECLRRNKTDNLSDAKELSENARDPIDGLGIRKPLDNDIKQVGNHNHVNKHEDFHEQTNNRKRVQGPAESQVIKDGKSTDRELSFEEHEDIQSLPIELQKLVLQAMKDLEKDELKSV</sequence>